<evidence type="ECO:0000256" key="4">
    <source>
        <dbReference type="ARBA" id="ARBA00022857"/>
    </source>
</evidence>
<comment type="similarity">
    <text evidence="6">Belongs to the ferredoxin--NADP reductase type 2 family.</text>
</comment>
<feature type="binding site" evidence="6">
    <location>
        <position position="87"/>
    </location>
    <ligand>
        <name>FAD</name>
        <dbReference type="ChEBI" id="CHEBI:57692"/>
    </ligand>
</feature>
<dbReference type="InterPro" id="IPR050097">
    <property type="entry name" value="Ferredoxin-NADP_redctase_2"/>
</dbReference>
<feature type="binding site" evidence="6">
    <location>
        <position position="35"/>
    </location>
    <ligand>
        <name>FAD</name>
        <dbReference type="ChEBI" id="CHEBI:57692"/>
    </ligand>
</feature>
<gene>
    <name evidence="8" type="ORF">IDH44_04210</name>
</gene>
<dbReference type="SUPFAM" id="SSF51905">
    <property type="entry name" value="FAD/NAD(P)-binding domain"/>
    <property type="match status" value="1"/>
</dbReference>
<feature type="domain" description="FAD/NAD(P)-binding" evidence="7">
    <location>
        <begin position="6"/>
        <end position="296"/>
    </location>
</feature>
<comment type="catalytic activity">
    <reaction evidence="6">
        <text>2 reduced [2Fe-2S]-[ferredoxin] + NADP(+) + H(+) = 2 oxidized [2Fe-2S]-[ferredoxin] + NADPH</text>
        <dbReference type="Rhea" id="RHEA:20125"/>
        <dbReference type="Rhea" id="RHEA-COMP:10000"/>
        <dbReference type="Rhea" id="RHEA-COMP:10001"/>
        <dbReference type="ChEBI" id="CHEBI:15378"/>
        <dbReference type="ChEBI" id="CHEBI:33737"/>
        <dbReference type="ChEBI" id="CHEBI:33738"/>
        <dbReference type="ChEBI" id="CHEBI:57783"/>
        <dbReference type="ChEBI" id="CHEBI:58349"/>
        <dbReference type="EC" id="1.18.1.2"/>
    </reaction>
</comment>
<name>A0A927GQH3_9BACL</name>
<keyword evidence="3 6" id="KW-0274">FAD</keyword>
<comment type="cofactor">
    <cofactor evidence="6">
        <name>FAD</name>
        <dbReference type="ChEBI" id="CHEBI:57692"/>
    </cofactor>
    <text evidence="6">Binds 1 FAD per subunit.</text>
</comment>
<dbReference type="InterPro" id="IPR022890">
    <property type="entry name" value="Fd--NADP_Rdtase_type_2"/>
</dbReference>
<dbReference type="InterPro" id="IPR036188">
    <property type="entry name" value="FAD/NAD-bd_sf"/>
</dbReference>
<dbReference type="RefSeq" id="WP_190914995.1">
    <property type="nucleotide sequence ID" value="NZ_JACXIZ010000010.1"/>
</dbReference>
<dbReference type="InterPro" id="IPR023753">
    <property type="entry name" value="FAD/NAD-binding_dom"/>
</dbReference>
<dbReference type="GO" id="GO:0050661">
    <property type="term" value="F:NADP binding"/>
    <property type="evidence" value="ECO:0007669"/>
    <property type="project" value="UniProtKB-UniRule"/>
</dbReference>
<feature type="binding site" evidence="6">
    <location>
        <position position="324"/>
    </location>
    <ligand>
        <name>FAD</name>
        <dbReference type="ChEBI" id="CHEBI:57692"/>
    </ligand>
</feature>
<evidence type="ECO:0000256" key="5">
    <source>
        <dbReference type="ARBA" id="ARBA00023002"/>
    </source>
</evidence>
<dbReference type="PRINTS" id="PR00469">
    <property type="entry name" value="PNDRDTASEII"/>
</dbReference>
<dbReference type="PANTHER" id="PTHR48105">
    <property type="entry name" value="THIOREDOXIN REDUCTASE 1-RELATED-RELATED"/>
    <property type="match status" value="1"/>
</dbReference>
<dbReference type="GO" id="GO:0050660">
    <property type="term" value="F:flavin adenine dinucleotide binding"/>
    <property type="evidence" value="ECO:0007669"/>
    <property type="project" value="UniProtKB-UniRule"/>
</dbReference>
<dbReference type="GO" id="GO:0004324">
    <property type="term" value="F:ferredoxin-NADP+ reductase activity"/>
    <property type="evidence" value="ECO:0007669"/>
    <property type="project" value="UniProtKB-UniRule"/>
</dbReference>
<feature type="binding site" evidence="6">
    <location>
        <position position="47"/>
    </location>
    <ligand>
        <name>FAD</name>
        <dbReference type="ChEBI" id="CHEBI:57692"/>
    </ligand>
</feature>
<dbReference type="HAMAP" id="MF_01685">
    <property type="entry name" value="FENR2"/>
    <property type="match status" value="1"/>
</dbReference>
<dbReference type="Proteomes" id="UP000621560">
    <property type="component" value="Unassembled WGS sequence"/>
</dbReference>
<comment type="caution">
    <text evidence="8">The sequence shown here is derived from an EMBL/GenBank/DDBJ whole genome shotgun (WGS) entry which is preliminary data.</text>
</comment>
<evidence type="ECO:0000259" key="7">
    <source>
        <dbReference type="Pfam" id="PF07992"/>
    </source>
</evidence>
<evidence type="ECO:0000256" key="1">
    <source>
        <dbReference type="ARBA" id="ARBA00011738"/>
    </source>
</evidence>
<proteinExistence type="inferred from homology"/>
<feature type="binding site" evidence="6">
    <location>
        <position position="283"/>
    </location>
    <ligand>
        <name>FAD</name>
        <dbReference type="ChEBI" id="CHEBI:57692"/>
    </ligand>
</feature>
<reference evidence="8" key="1">
    <citation type="submission" date="2020-09" db="EMBL/GenBank/DDBJ databases">
        <title>A novel bacterium of genus Paenibacillus, isolated from South China Sea.</title>
        <authorList>
            <person name="Huang H."/>
            <person name="Mo K."/>
            <person name="Hu Y."/>
        </authorList>
    </citation>
    <scope>NUCLEOTIDE SEQUENCE</scope>
    <source>
        <strain evidence="8">IB182496</strain>
    </source>
</reference>
<dbReference type="Gene3D" id="3.50.50.60">
    <property type="entry name" value="FAD/NAD(P)-binding domain"/>
    <property type="match status" value="2"/>
</dbReference>
<keyword evidence="5 6" id="KW-0560">Oxidoreductase</keyword>
<dbReference type="EC" id="1.18.1.2" evidence="6"/>
<accession>A0A927GQH3</accession>
<dbReference type="EMBL" id="JACXIZ010000010">
    <property type="protein sequence ID" value="MBD2844383.1"/>
    <property type="molecule type" value="Genomic_DNA"/>
</dbReference>
<evidence type="ECO:0000256" key="6">
    <source>
        <dbReference type="HAMAP-Rule" id="MF_01685"/>
    </source>
</evidence>
<evidence type="ECO:0000313" key="8">
    <source>
        <dbReference type="EMBL" id="MBD2844383.1"/>
    </source>
</evidence>
<sequence>MSEDIYDLTIIGGGPAGMYAAFYSGIRAMKTKLIEAKPQLGGFMWRYPEKMVWDVGAVGPTRCESLIHALEKQARTFDPTVVLGQEINDLTRREDGVLIVRSNCGAVHYTRTVLLCAGRGITELEKLRLEGEPQQDWNNLYYTVNDCAVFAGKHVLVSGGGNAAVDWANDLHDHGAHVTIVHRRTQFDALERNIERLYEHAAILTPYALHQLQGQNDDITHVSLSHSENGSMQQFTVDAVLINHGYKRNYDALQAWGLHMGDYGIIVNESMHTGIPGVFGAGDCVSYGSKVRLIAGAFNDAVLGVNSAMRYIDPNATKMAGVSSHHERFRERNLQLRSLS</sequence>
<evidence type="ECO:0000313" key="9">
    <source>
        <dbReference type="Proteomes" id="UP000621560"/>
    </source>
</evidence>
<organism evidence="8 9">
    <name type="scientific">Paenibacillus sabuli</name>
    <dbReference type="NCBI Taxonomy" id="2772509"/>
    <lineage>
        <taxon>Bacteria</taxon>
        <taxon>Bacillati</taxon>
        <taxon>Bacillota</taxon>
        <taxon>Bacilli</taxon>
        <taxon>Bacillales</taxon>
        <taxon>Paenibacillaceae</taxon>
        <taxon>Paenibacillus</taxon>
    </lineage>
</organism>
<protein>
    <recommendedName>
        <fullName evidence="6">Ferredoxin--NADP reductase</fullName>
        <shortName evidence="6">FNR</shortName>
        <shortName evidence="6">Fd-NADP(+) reductase</shortName>
        <ecNumber evidence="6">1.18.1.2</ecNumber>
    </recommendedName>
</protein>
<comment type="caution">
    <text evidence="6">Lacks conserved residue(s) required for the propagation of feature annotation.</text>
</comment>
<evidence type="ECO:0000256" key="2">
    <source>
        <dbReference type="ARBA" id="ARBA00022630"/>
    </source>
</evidence>
<dbReference type="Pfam" id="PF07992">
    <property type="entry name" value="Pyr_redox_2"/>
    <property type="match status" value="1"/>
</dbReference>
<dbReference type="AlphaFoldDB" id="A0A927GQH3"/>
<keyword evidence="2 6" id="KW-0285">Flavoprotein</keyword>
<keyword evidence="9" id="KW-1185">Reference proteome</keyword>
<keyword evidence="4 6" id="KW-0521">NADP</keyword>
<dbReference type="PRINTS" id="PR00368">
    <property type="entry name" value="FADPNR"/>
</dbReference>
<evidence type="ECO:0000256" key="3">
    <source>
        <dbReference type="ARBA" id="ARBA00022827"/>
    </source>
</evidence>
<comment type="subunit">
    <text evidence="1 6">Homodimer.</text>
</comment>